<evidence type="ECO:0000313" key="2">
    <source>
        <dbReference type="Proteomes" id="UP000242381"/>
    </source>
</evidence>
<proteinExistence type="predicted"/>
<accession>A0A1X0SCW2</accession>
<dbReference type="EMBL" id="KV921270">
    <property type="protein sequence ID" value="ORE22122.1"/>
    <property type="molecule type" value="Genomic_DNA"/>
</dbReference>
<reference evidence="1 2" key="1">
    <citation type="journal article" date="2016" name="Proc. Natl. Acad. Sci. U.S.A.">
        <title>Lipid metabolic changes in an early divergent fungus govern the establishment of a mutualistic symbiosis with endobacteria.</title>
        <authorList>
            <person name="Lastovetsky O.A."/>
            <person name="Gaspar M.L."/>
            <person name="Mondo S.J."/>
            <person name="LaButti K.M."/>
            <person name="Sandor L."/>
            <person name="Grigoriev I.V."/>
            <person name="Henry S.A."/>
            <person name="Pawlowska T.E."/>
        </authorList>
    </citation>
    <scope>NUCLEOTIDE SEQUENCE [LARGE SCALE GENOMIC DNA]</scope>
    <source>
        <strain evidence="1 2">ATCC 11559</strain>
    </source>
</reference>
<sequence>MDYIVDRGEFIVEAIATHSEYLKNAVSTESSLTCPIPIDKSKDEDVRMKKTNTKRDYVRYTVQDKARFCDLKVEKPSLVLNGVTILILTWLRQ</sequence>
<protein>
    <submittedName>
        <fullName evidence="1">Uncharacterized protein</fullName>
    </submittedName>
</protein>
<dbReference type="Proteomes" id="UP000242381">
    <property type="component" value="Unassembled WGS sequence"/>
</dbReference>
<dbReference type="AlphaFoldDB" id="A0A1X0SCW2"/>
<organism evidence="1 2">
    <name type="scientific">Rhizopus microsporus</name>
    <dbReference type="NCBI Taxonomy" id="58291"/>
    <lineage>
        <taxon>Eukaryota</taxon>
        <taxon>Fungi</taxon>
        <taxon>Fungi incertae sedis</taxon>
        <taxon>Mucoromycota</taxon>
        <taxon>Mucoromycotina</taxon>
        <taxon>Mucoromycetes</taxon>
        <taxon>Mucorales</taxon>
        <taxon>Mucorineae</taxon>
        <taxon>Rhizopodaceae</taxon>
        <taxon>Rhizopus</taxon>
    </lineage>
</organism>
<name>A0A1X0SCW2_RHIZD</name>
<evidence type="ECO:0000313" key="1">
    <source>
        <dbReference type="EMBL" id="ORE22122.1"/>
    </source>
</evidence>
<gene>
    <name evidence="1" type="ORF">BCV71DRAFT_271879</name>
</gene>